<dbReference type="AlphaFoldDB" id="A0A327L1Z5"/>
<reference evidence="2 3" key="1">
    <citation type="submission" date="2017-07" db="EMBL/GenBank/DDBJ databases">
        <title>Draft Genome Sequences of Select Purple Nonsulfur Bacteria.</title>
        <authorList>
            <person name="Lasarre B."/>
            <person name="Mckinlay J.B."/>
        </authorList>
    </citation>
    <scope>NUCLEOTIDE SEQUENCE [LARGE SCALE GENOMIC DNA]</scope>
    <source>
        <strain evidence="2 3">DSM 5909</strain>
    </source>
</reference>
<accession>A0A327L1Z5</accession>
<feature type="region of interest" description="Disordered" evidence="1">
    <location>
        <begin position="1"/>
        <end position="34"/>
    </location>
</feature>
<evidence type="ECO:0000256" key="1">
    <source>
        <dbReference type="SAM" id="MobiDB-lite"/>
    </source>
</evidence>
<protein>
    <recommendedName>
        <fullName evidence="4">1,4-alpha-glucan branching enzyme</fullName>
    </recommendedName>
</protein>
<proteinExistence type="predicted"/>
<sequence length="93" mass="10734">MSQGKVTTDHDAIRKWAEERGGHPATVKGTETGKEHAGILRLDFDPRDEKLEELSWDEFFDKFEESDLAFLHQDKTADGKVSRFHKFVSRSQQ</sequence>
<evidence type="ECO:0008006" key="4">
    <source>
        <dbReference type="Google" id="ProtNLM"/>
    </source>
</evidence>
<dbReference type="Proteomes" id="UP000249130">
    <property type="component" value="Unassembled WGS sequence"/>
</dbReference>
<name>A0A327L1Z5_9BRAD</name>
<organism evidence="2 3">
    <name type="scientific">Rhodoplanes roseus</name>
    <dbReference type="NCBI Taxonomy" id="29409"/>
    <lineage>
        <taxon>Bacteria</taxon>
        <taxon>Pseudomonadati</taxon>
        <taxon>Pseudomonadota</taxon>
        <taxon>Alphaproteobacteria</taxon>
        <taxon>Hyphomicrobiales</taxon>
        <taxon>Nitrobacteraceae</taxon>
        <taxon>Rhodoplanes</taxon>
    </lineage>
</organism>
<comment type="caution">
    <text evidence="2">The sequence shown here is derived from an EMBL/GenBank/DDBJ whole genome shotgun (WGS) entry which is preliminary data.</text>
</comment>
<gene>
    <name evidence="2" type="ORF">CH341_05905</name>
</gene>
<evidence type="ECO:0000313" key="2">
    <source>
        <dbReference type="EMBL" id="RAI45100.1"/>
    </source>
</evidence>
<dbReference type="EMBL" id="NPEX01000025">
    <property type="protein sequence ID" value="RAI45100.1"/>
    <property type="molecule type" value="Genomic_DNA"/>
</dbReference>
<dbReference type="OrthoDB" id="9808866at2"/>
<feature type="compositionally biased region" description="Basic and acidic residues" evidence="1">
    <location>
        <begin position="7"/>
        <end position="22"/>
    </location>
</feature>
<evidence type="ECO:0000313" key="3">
    <source>
        <dbReference type="Proteomes" id="UP000249130"/>
    </source>
</evidence>
<keyword evidence="3" id="KW-1185">Reference proteome</keyword>
<dbReference type="RefSeq" id="WP_111418119.1">
    <property type="nucleotide sequence ID" value="NZ_NPEX01000025.1"/>
</dbReference>